<gene>
    <name evidence="2" type="ORF">EZS28_015075</name>
</gene>
<name>A0A5J4W408_9EUKA</name>
<sequence>MISNGEQNRRFGESFSNIRVFIQRQTRHEHLTMNDQKAFWREVDTDLYLDTVRMELDEDDNHHHHLDHDHGHDRNHRHDRERNNRNDQLDLGKGRKKKRVTSSEGSANGQNNEDWAEGLHRDIERQKLRQFRIRHNRREQSLSPVQTVTGAPVYMLNIRTVQEEAFRIANNISPNLDEQSSVSWTSPESINQERNTSFVSPKLRRKEEGHLSEVKPQAQILLLSQTRTRSKTNSADSQVRAPGRFQLMGIQNRTKEELHTLEIFPRILMEETLQPQLDT</sequence>
<feature type="compositionally biased region" description="Polar residues" evidence="1">
    <location>
        <begin position="176"/>
        <end position="199"/>
    </location>
</feature>
<evidence type="ECO:0000313" key="2">
    <source>
        <dbReference type="EMBL" id="KAA6389402.1"/>
    </source>
</evidence>
<dbReference type="Proteomes" id="UP000324800">
    <property type="component" value="Unassembled WGS sequence"/>
</dbReference>
<organism evidence="2 3">
    <name type="scientific">Streblomastix strix</name>
    <dbReference type="NCBI Taxonomy" id="222440"/>
    <lineage>
        <taxon>Eukaryota</taxon>
        <taxon>Metamonada</taxon>
        <taxon>Preaxostyla</taxon>
        <taxon>Oxymonadida</taxon>
        <taxon>Streblomastigidae</taxon>
        <taxon>Streblomastix</taxon>
    </lineage>
</organism>
<comment type="caution">
    <text evidence="2">The sequence shown here is derived from an EMBL/GenBank/DDBJ whole genome shotgun (WGS) entry which is preliminary data.</text>
</comment>
<feature type="compositionally biased region" description="Basic and acidic residues" evidence="1">
    <location>
        <begin position="63"/>
        <end position="93"/>
    </location>
</feature>
<dbReference type="EMBL" id="SNRW01003602">
    <property type="protein sequence ID" value="KAA6389402.1"/>
    <property type="molecule type" value="Genomic_DNA"/>
</dbReference>
<feature type="region of interest" description="Disordered" evidence="1">
    <location>
        <begin position="63"/>
        <end position="118"/>
    </location>
</feature>
<feature type="compositionally biased region" description="Polar residues" evidence="1">
    <location>
        <begin position="102"/>
        <end position="113"/>
    </location>
</feature>
<evidence type="ECO:0000313" key="3">
    <source>
        <dbReference type="Proteomes" id="UP000324800"/>
    </source>
</evidence>
<reference evidence="2 3" key="1">
    <citation type="submission" date="2019-03" db="EMBL/GenBank/DDBJ databases">
        <title>Single cell metagenomics reveals metabolic interactions within the superorganism composed of flagellate Streblomastix strix and complex community of Bacteroidetes bacteria on its surface.</title>
        <authorList>
            <person name="Treitli S.C."/>
            <person name="Kolisko M."/>
            <person name="Husnik F."/>
            <person name="Keeling P."/>
            <person name="Hampl V."/>
        </authorList>
    </citation>
    <scope>NUCLEOTIDE SEQUENCE [LARGE SCALE GENOMIC DNA]</scope>
    <source>
        <strain evidence="2">ST1C</strain>
    </source>
</reference>
<dbReference type="AlphaFoldDB" id="A0A5J4W408"/>
<proteinExistence type="predicted"/>
<accession>A0A5J4W408</accession>
<feature type="region of interest" description="Disordered" evidence="1">
    <location>
        <begin position="176"/>
        <end position="201"/>
    </location>
</feature>
<evidence type="ECO:0000256" key="1">
    <source>
        <dbReference type="SAM" id="MobiDB-lite"/>
    </source>
</evidence>
<protein>
    <submittedName>
        <fullName evidence="2">Uncharacterized protein</fullName>
    </submittedName>
</protein>